<dbReference type="Pfam" id="PF08907">
    <property type="entry name" value="DUF1853"/>
    <property type="match status" value="1"/>
</dbReference>
<evidence type="ECO:0000313" key="2">
    <source>
        <dbReference type="Proteomes" id="UP000240987"/>
    </source>
</evidence>
<keyword evidence="2" id="KW-1185">Reference proteome</keyword>
<protein>
    <submittedName>
        <fullName evidence="1">DUF1853 domain-containing protein</fullName>
    </submittedName>
</protein>
<dbReference type="OrthoDB" id="378654at2"/>
<proteinExistence type="predicted"/>
<reference evidence="1 2" key="1">
    <citation type="submission" date="2018-01" db="EMBL/GenBank/DDBJ databases">
        <title>Whole genome sequencing of Histamine producing bacteria.</title>
        <authorList>
            <person name="Butler K."/>
        </authorList>
    </citation>
    <scope>NUCLEOTIDE SEQUENCE [LARGE SCALE GENOMIC DNA]</scope>
    <source>
        <strain evidence="1 2">JCM 12947</strain>
    </source>
</reference>
<name>A0A2T3JR73_9GAMM</name>
<accession>A0A2T3JR73</accession>
<evidence type="ECO:0000313" key="1">
    <source>
        <dbReference type="EMBL" id="PSU51579.1"/>
    </source>
</evidence>
<dbReference type="EMBL" id="PYMJ01000001">
    <property type="protein sequence ID" value="PSU51579.1"/>
    <property type="molecule type" value="Genomic_DNA"/>
</dbReference>
<comment type="caution">
    <text evidence="1">The sequence shown here is derived from an EMBL/GenBank/DDBJ whole genome shotgun (WGS) entry which is preliminary data.</text>
</comment>
<sequence length="272" mass="31740">MPFTDSEATTAKQFRKDISAVLSCPTLTLGVNYQIDNEWLEELRKHASIPSYEAYNGNHRLGFYYQWLWLKIINVHSNYELIAEEIQLQWDNQTVGAIDFLVRNKKNNELEHWEVAIKFYLEHQGNWIGPNAQDQLDRKINRMSKHQLELSHHNAYRTQYNSIYGQPAVKRLIMQGRLFNHDTVTNHQSSIEINPNSLTGKWCFQAEAKTMSSNGIQLRELNKQHWISPPAYEDLTAILDTASLVRPTQAISPDNQIWFVVPNEWPLHKKTP</sequence>
<dbReference type="RefSeq" id="WP_107241027.1">
    <property type="nucleotide sequence ID" value="NZ_PYMJ01000001.1"/>
</dbReference>
<gene>
    <name evidence="1" type="ORF">C9J12_01100</name>
</gene>
<dbReference type="InterPro" id="IPR015003">
    <property type="entry name" value="DUF1853"/>
</dbReference>
<organism evidence="1 2">
    <name type="scientific">Photobacterium frigidiphilum</name>
    <dbReference type="NCBI Taxonomy" id="264736"/>
    <lineage>
        <taxon>Bacteria</taxon>
        <taxon>Pseudomonadati</taxon>
        <taxon>Pseudomonadota</taxon>
        <taxon>Gammaproteobacteria</taxon>
        <taxon>Vibrionales</taxon>
        <taxon>Vibrionaceae</taxon>
        <taxon>Photobacterium</taxon>
    </lineage>
</organism>
<dbReference type="Proteomes" id="UP000240987">
    <property type="component" value="Unassembled WGS sequence"/>
</dbReference>
<dbReference type="AlphaFoldDB" id="A0A2T3JR73"/>